<proteinExistence type="predicted"/>
<comment type="caution">
    <text evidence="2">The sequence shown here is derived from an EMBL/GenBank/DDBJ whole genome shotgun (WGS) entry which is preliminary data.</text>
</comment>
<evidence type="ECO:0000313" key="3">
    <source>
        <dbReference type="Proteomes" id="UP001596514"/>
    </source>
</evidence>
<organism evidence="2 3">
    <name type="scientific">Streptosporangium amethystogenes subsp. fukuiense</name>
    <dbReference type="NCBI Taxonomy" id="698418"/>
    <lineage>
        <taxon>Bacteria</taxon>
        <taxon>Bacillati</taxon>
        <taxon>Actinomycetota</taxon>
        <taxon>Actinomycetes</taxon>
        <taxon>Streptosporangiales</taxon>
        <taxon>Streptosporangiaceae</taxon>
        <taxon>Streptosporangium</taxon>
    </lineage>
</organism>
<reference evidence="3" key="1">
    <citation type="journal article" date="2019" name="Int. J. Syst. Evol. Microbiol.">
        <title>The Global Catalogue of Microorganisms (GCM) 10K type strain sequencing project: providing services to taxonomists for standard genome sequencing and annotation.</title>
        <authorList>
            <consortium name="The Broad Institute Genomics Platform"/>
            <consortium name="The Broad Institute Genome Sequencing Center for Infectious Disease"/>
            <person name="Wu L."/>
            <person name="Ma J."/>
        </authorList>
    </citation>
    <scope>NUCLEOTIDE SEQUENCE [LARGE SCALE GENOMIC DNA]</scope>
    <source>
        <strain evidence="3">JCM 10083</strain>
    </source>
</reference>
<evidence type="ECO:0008006" key="4">
    <source>
        <dbReference type="Google" id="ProtNLM"/>
    </source>
</evidence>
<evidence type="ECO:0000313" key="2">
    <source>
        <dbReference type="EMBL" id="MFC7605721.1"/>
    </source>
</evidence>
<dbReference type="Proteomes" id="UP001596514">
    <property type="component" value="Unassembled WGS sequence"/>
</dbReference>
<sequence length="215" mass="24553">MTTPEFQEFTKSIEYANGLITGGNAIQGLKAAAKASGADYGNLTAAHPEDLYRAAWTQAVSTFDYWLRREIINRAAHLIDDLGNTRTDTLNRLRIPFAVVEEMRNKEEHEVFKKFLAEELQRETYHTTEQIAKGLRLLLLGNADVIWTQIGRHLMMTPVDVKRRHDKEVIKRRNDIAHRSDRDPRGDPTPMTAREAQETLEWISDLATAIAKLLD</sequence>
<gene>
    <name evidence="2" type="ORF">ACFQVD_37025</name>
</gene>
<name>A0ABW2TDS7_9ACTN</name>
<keyword evidence="3" id="KW-1185">Reference proteome</keyword>
<feature type="region of interest" description="Disordered" evidence="1">
    <location>
        <begin position="172"/>
        <end position="193"/>
    </location>
</feature>
<evidence type="ECO:0000256" key="1">
    <source>
        <dbReference type="SAM" id="MobiDB-lite"/>
    </source>
</evidence>
<dbReference type="RefSeq" id="WP_343964761.1">
    <property type="nucleotide sequence ID" value="NZ_BAAAGK010000024.1"/>
</dbReference>
<protein>
    <recommendedName>
        <fullName evidence="4">RiboL-PSP-HEPN domain-containing protein</fullName>
    </recommendedName>
</protein>
<accession>A0ABW2TDS7</accession>
<dbReference type="EMBL" id="JBHTEE010000001">
    <property type="protein sequence ID" value="MFC7605721.1"/>
    <property type="molecule type" value="Genomic_DNA"/>
</dbReference>
<feature type="compositionally biased region" description="Basic and acidic residues" evidence="1">
    <location>
        <begin position="172"/>
        <end position="186"/>
    </location>
</feature>